<dbReference type="FunFam" id="3.40.50.261:FF:000006">
    <property type="entry name" value="Succinate--CoA ligase [ADP-forming] subunit alpha"/>
    <property type="match status" value="1"/>
</dbReference>
<dbReference type="InterPro" id="IPR015939">
    <property type="entry name" value="Fum_Rdtase/Succ_DH_flav-like_C"/>
</dbReference>
<dbReference type="HAMAP" id="MF_01988">
    <property type="entry name" value="Succ_CoA_alpha"/>
    <property type="match status" value="1"/>
</dbReference>
<feature type="binding site" evidence="31">
    <location>
        <begin position="798"/>
        <end position="799"/>
    </location>
    <ligand>
        <name>FAD</name>
        <dbReference type="ChEBI" id="CHEBI:57692"/>
    </ligand>
</feature>
<dbReference type="InterPro" id="IPR011053">
    <property type="entry name" value="Single_hybrid_motif"/>
</dbReference>
<evidence type="ECO:0000256" key="1">
    <source>
        <dbReference type="ARBA" id="ARBA00001946"/>
    </source>
</evidence>
<dbReference type="InterPro" id="IPR036188">
    <property type="entry name" value="FAD/NAD-bd_sf"/>
</dbReference>
<dbReference type="InterPro" id="IPR006255">
    <property type="entry name" value="SucB"/>
</dbReference>
<proteinExistence type="inferred from homology"/>
<dbReference type="Pfam" id="PF16870">
    <property type="entry name" value="OxoGdeHyase_C"/>
    <property type="match status" value="1"/>
</dbReference>
<evidence type="ECO:0000256" key="14">
    <source>
        <dbReference type="ARBA" id="ARBA00022723"/>
    </source>
</evidence>
<dbReference type="FunFam" id="3.90.700.10:FF:000001">
    <property type="entry name" value="Mitochondrial succinate dehydrogenase flavoprotein subunit"/>
    <property type="match status" value="1"/>
</dbReference>
<dbReference type="GO" id="GO:0004591">
    <property type="term" value="F:oxoglutarate dehydrogenase (succinyl-transferring) activity"/>
    <property type="evidence" value="ECO:0007669"/>
    <property type="project" value="TreeGrafter"/>
</dbReference>
<feature type="binding site" evidence="31">
    <location>
        <begin position="431"/>
        <end position="446"/>
    </location>
    <ligand>
        <name>FAD</name>
        <dbReference type="ChEBI" id="CHEBI:57692"/>
    </ligand>
</feature>
<dbReference type="GO" id="GO:0046872">
    <property type="term" value="F:metal ion binding"/>
    <property type="evidence" value="ECO:0007669"/>
    <property type="project" value="UniProtKB-KW"/>
</dbReference>
<dbReference type="InterPro" id="IPR014006">
    <property type="entry name" value="Succ_Dhase_FrdA_Gneg"/>
</dbReference>
<keyword evidence="27" id="KW-0377">Hydrogenosome</keyword>
<comment type="cofactor">
    <cofactor evidence="2">
        <name>thiamine diphosphate</name>
        <dbReference type="ChEBI" id="CHEBI:58937"/>
    </cofactor>
</comment>
<dbReference type="Gene3D" id="3.50.50.60">
    <property type="entry name" value="FAD/NAD(P)-binding domain"/>
    <property type="match status" value="1"/>
</dbReference>
<evidence type="ECO:0000256" key="20">
    <source>
        <dbReference type="ARBA" id="ARBA00022982"/>
    </source>
</evidence>
<dbReference type="VEuPathDB" id="VectorBase:GPPI049917"/>
<dbReference type="NCBIfam" id="NF004616">
    <property type="entry name" value="PRK05950.1"/>
    <property type="match status" value="1"/>
</dbReference>
<dbReference type="InterPro" id="IPR004489">
    <property type="entry name" value="Succ_DH/fum_Rdtase_Fe-S"/>
</dbReference>
<dbReference type="GO" id="GO:0005743">
    <property type="term" value="C:mitochondrial inner membrane"/>
    <property type="evidence" value="ECO:0007669"/>
    <property type="project" value="UniProtKB-SubCell"/>
</dbReference>
<dbReference type="SUPFAM" id="SSF51230">
    <property type="entry name" value="Single hybrid motif"/>
    <property type="match status" value="1"/>
</dbReference>
<dbReference type="Gene3D" id="3.40.50.261">
    <property type="entry name" value="Succinyl-CoA synthetase domains"/>
    <property type="match status" value="2"/>
</dbReference>
<feature type="active site" description="Proton acceptor" evidence="29">
    <location>
        <position position="680"/>
    </location>
</feature>
<organism evidence="37 38">
    <name type="scientific">Glossina palpalis gambiensis</name>
    <dbReference type="NCBI Taxonomy" id="67801"/>
    <lineage>
        <taxon>Eukaryota</taxon>
        <taxon>Metazoa</taxon>
        <taxon>Ecdysozoa</taxon>
        <taxon>Arthropoda</taxon>
        <taxon>Hexapoda</taxon>
        <taxon>Insecta</taxon>
        <taxon>Pterygota</taxon>
        <taxon>Neoptera</taxon>
        <taxon>Endopterygota</taxon>
        <taxon>Diptera</taxon>
        <taxon>Brachycera</taxon>
        <taxon>Muscomorpha</taxon>
        <taxon>Hippoboscoidea</taxon>
        <taxon>Glossinidae</taxon>
        <taxon>Glossina</taxon>
    </lineage>
</organism>
<comment type="subcellular location">
    <subcellularLocation>
        <location evidence="26">Hydrogenosome lumen</location>
    </subcellularLocation>
    <subcellularLocation>
        <location evidence="3">Membrane</location>
        <topology evidence="3">Peripheral membrane protein</topology>
    </subcellularLocation>
    <subcellularLocation>
        <location evidence="34">Mitochondrion inner membrane</location>
        <topology evidence="34">Peripheral membrane protein</topology>
        <orientation evidence="34">Matrix side</orientation>
    </subcellularLocation>
</comment>
<dbReference type="Gene3D" id="3.40.50.11610">
    <property type="entry name" value="Multifunctional 2-oxoglutarate metabolism enzyme, C-terminal domain"/>
    <property type="match status" value="1"/>
</dbReference>
<dbReference type="NCBIfam" id="TIGR00239">
    <property type="entry name" value="2oxo_dh_E1"/>
    <property type="match status" value="1"/>
</dbReference>
<comment type="pathway">
    <text evidence="4">Carbohydrate metabolism; tricarboxylic acid cycle; succinyl-CoA from 2-oxoglutarate (dehydrogenase route): step 1/1.</text>
</comment>
<dbReference type="SUPFAM" id="SSF52518">
    <property type="entry name" value="Thiamin diphosphate-binding fold (THDP-binding)"/>
    <property type="match status" value="2"/>
</dbReference>
<evidence type="ECO:0000256" key="2">
    <source>
        <dbReference type="ARBA" id="ARBA00001964"/>
    </source>
</evidence>
<dbReference type="Pfam" id="PF00364">
    <property type="entry name" value="Biotin_lipoyl"/>
    <property type="match status" value="1"/>
</dbReference>
<dbReference type="GO" id="GO:0004776">
    <property type="term" value="F:succinate-CoA ligase (GDP-forming) activity"/>
    <property type="evidence" value="ECO:0007669"/>
    <property type="project" value="UniProtKB-EC"/>
</dbReference>
<comment type="similarity">
    <text evidence="7 34">Belongs to the FAD-dependent oxidoreductase 2 family. FRD/SDH subfamily.</text>
</comment>
<dbReference type="GO" id="GO:0005829">
    <property type="term" value="C:cytosol"/>
    <property type="evidence" value="ECO:0007669"/>
    <property type="project" value="TreeGrafter"/>
</dbReference>
<dbReference type="NCBIfam" id="NF004230">
    <property type="entry name" value="PRK05678.1"/>
    <property type="match status" value="1"/>
</dbReference>
<dbReference type="SUPFAM" id="SSF52777">
    <property type="entry name" value="CoA-dependent acyltransferases"/>
    <property type="match status" value="1"/>
</dbReference>
<evidence type="ECO:0000256" key="11">
    <source>
        <dbReference type="ARBA" id="ARBA00022598"/>
    </source>
</evidence>
<evidence type="ECO:0000256" key="8">
    <source>
        <dbReference type="ARBA" id="ARBA00010231"/>
    </source>
</evidence>
<comment type="function">
    <text evidence="34">Flavoprotein (FP) subunit of succinate dehydrogenase (SDH) that is involved in complex II of the mitochondrial electron transport chain and is responsible for transferring electrons from succinate to ubiquinone (coenzyme Q).</text>
</comment>
<dbReference type="Pfam" id="PF00890">
    <property type="entry name" value="FAD_binding_2"/>
    <property type="match status" value="1"/>
</dbReference>
<keyword evidence="23 34" id="KW-0472">Membrane</keyword>
<comment type="similarity">
    <text evidence="8">Belongs to the phosphohexose mutase family.</text>
</comment>
<feature type="binding site" evidence="28">
    <location>
        <position position="2382"/>
    </location>
    <ligand>
        <name>substrate</name>
        <note>ligand shared with subunit beta</note>
    </ligand>
</feature>
<dbReference type="PANTHER" id="PTHR23152:SF4">
    <property type="entry name" value="2-OXOADIPATE DEHYDROGENASE COMPLEX COMPONENT E1"/>
    <property type="match status" value="1"/>
</dbReference>
<dbReference type="NCBIfam" id="TIGR01347">
    <property type="entry name" value="sucB"/>
    <property type="match status" value="1"/>
</dbReference>
<dbReference type="PROSITE" id="PS51379">
    <property type="entry name" value="4FE4S_FER_2"/>
    <property type="match status" value="1"/>
</dbReference>
<keyword evidence="14" id="KW-0479">Metal-binding</keyword>
<dbReference type="InterPro" id="IPR017440">
    <property type="entry name" value="Cit_synth/succinyl-CoA_lig_AS"/>
</dbReference>
<dbReference type="InterPro" id="IPR003781">
    <property type="entry name" value="CoA-bd"/>
</dbReference>
<dbReference type="SUPFAM" id="SSF53738">
    <property type="entry name" value="Phosphoglucomutase, first 3 domains"/>
    <property type="match status" value="2"/>
</dbReference>
<dbReference type="InterPro" id="IPR017900">
    <property type="entry name" value="4Fe4S_Fe_S_CS"/>
</dbReference>
<dbReference type="STRING" id="67801.A0A1B0C5S9"/>
<evidence type="ECO:0000256" key="23">
    <source>
        <dbReference type="ARBA" id="ARBA00023136"/>
    </source>
</evidence>
<dbReference type="InterPro" id="IPR000089">
    <property type="entry name" value="Biotin_lipoyl"/>
</dbReference>
<dbReference type="SMART" id="SM00861">
    <property type="entry name" value="Transket_pyr"/>
    <property type="match status" value="1"/>
</dbReference>
<dbReference type="CDD" id="cd06849">
    <property type="entry name" value="lipoyl_domain"/>
    <property type="match status" value="1"/>
</dbReference>
<dbReference type="GO" id="GO:0033512">
    <property type="term" value="P:L-lysine catabolic process to acetyl-CoA via saccharopine"/>
    <property type="evidence" value="ECO:0007669"/>
    <property type="project" value="UniProtKB-UniPathway"/>
</dbReference>
<keyword evidence="24" id="KW-0511">Multifunctional enzyme</keyword>
<keyword evidence="20 34" id="KW-0249">Electron transport</keyword>
<evidence type="ECO:0000256" key="21">
    <source>
        <dbReference type="ARBA" id="ARBA00023002"/>
    </source>
</evidence>
<accession>A0A1B0C5S9</accession>
<comment type="function">
    <text evidence="28">Succinyl-CoA synthetase functions in the citric acid cycle (TCA), coupling the hydrolysis of succinyl-CoA to the synthesis of either ATP or GTP and thus represents the only step of substrate-level phosphorylation in the TCA. The alpha subunit of the enzyme binds the substrates coenzyme A and phosphate, while succinate binding and specificity for either ATP or GTP is provided by different beta subunits.</text>
</comment>
<dbReference type="InterPro" id="IPR003953">
    <property type="entry name" value="FAD-dep_OxRdtase_2_FAD-bd"/>
</dbReference>
<dbReference type="InterPro" id="IPR017866">
    <property type="entry name" value="Succ-CoA_synthase_bsu_CS"/>
</dbReference>
<dbReference type="SUPFAM" id="SSF46977">
    <property type="entry name" value="Succinate dehydrogenase/fumarate reductase flavoprotein C-terminal domain"/>
    <property type="match status" value="1"/>
</dbReference>
<evidence type="ECO:0000256" key="30">
    <source>
        <dbReference type="PIRSR" id="PIRSR611281-2"/>
    </source>
</evidence>
<dbReference type="SUPFAM" id="SSF46548">
    <property type="entry name" value="alpha-helical ferredoxin"/>
    <property type="match status" value="1"/>
</dbReference>
<dbReference type="InterPro" id="IPR011281">
    <property type="entry name" value="Succ_DH_flav_su_fwd"/>
</dbReference>
<comment type="cofactor">
    <cofactor evidence="1">
        <name>Mg(2+)</name>
        <dbReference type="ChEBI" id="CHEBI:18420"/>
    </cofactor>
</comment>
<dbReference type="InterPro" id="IPR036291">
    <property type="entry name" value="NAD(P)-bd_dom_sf"/>
</dbReference>
<evidence type="ECO:0000313" key="38">
    <source>
        <dbReference type="Proteomes" id="UP000092460"/>
    </source>
</evidence>
<dbReference type="InterPro" id="IPR001017">
    <property type="entry name" value="DH_E1"/>
</dbReference>
<dbReference type="InterPro" id="IPR003952">
    <property type="entry name" value="FRD_SDH_FAD_BS"/>
</dbReference>
<dbReference type="Pfam" id="PF02910">
    <property type="entry name" value="Succ_DH_flav_C"/>
    <property type="match status" value="1"/>
</dbReference>
<evidence type="ECO:0000256" key="29">
    <source>
        <dbReference type="PIRSR" id="PIRSR611281-1"/>
    </source>
</evidence>
<dbReference type="NCBIfam" id="TIGR00384">
    <property type="entry name" value="dhsB"/>
    <property type="match status" value="1"/>
</dbReference>
<dbReference type="SUPFAM" id="SSF52210">
    <property type="entry name" value="Succinyl-CoA synthetase domains"/>
    <property type="match status" value="2"/>
</dbReference>
<keyword evidence="28" id="KW-0496">Mitochondrion</keyword>
<dbReference type="Pfam" id="PF02878">
    <property type="entry name" value="PGM_PMM_I"/>
    <property type="match status" value="1"/>
</dbReference>
<evidence type="ECO:0000259" key="36">
    <source>
        <dbReference type="PROSITE" id="PS51379"/>
    </source>
</evidence>
<dbReference type="NCBIfam" id="TIGR01019">
    <property type="entry name" value="sucCoAalpha"/>
    <property type="match status" value="1"/>
</dbReference>
<dbReference type="GO" id="GO:0045252">
    <property type="term" value="C:oxoglutarate dehydrogenase complex"/>
    <property type="evidence" value="ECO:0007669"/>
    <property type="project" value="InterPro"/>
</dbReference>
<dbReference type="Pfam" id="PF02879">
    <property type="entry name" value="PGM_PMM_II"/>
    <property type="match status" value="1"/>
</dbReference>
<dbReference type="FunFam" id="3.40.50.261:FF:000001">
    <property type="entry name" value="Succinate--CoA ligase [ADP-forming] subunit beta"/>
    <property type="match status" value="1"/>
</dbReference>
<dbReference type="Proteomes" id="UP000092460">
    <property type="component" value="Unassembled WGS sequence"/>
</dbReference>
<name>A0A1B0C5S9_9MUSC</name>
<dbReference type="Gene3D" id="3.40.120.10">
    <property type="entry name" value="Alpha-D-Glucose-1,6-Bisphosphate, subunit A, domain 3"/>
    <property type="match status" value="3"/>
</dbReference>
<dbReference type="PROSITE" id="PS50968">
    <property type="entry name" value="BIOTINYL_LIPOYL"/>
    <property type="match status" value="1"/>
</dbReference>
<dbReference type="PROSITE" id="PS01216">
    <property type="entry name" value="SUCCINYL_COA_LIG_1"/>
    <property type="match status" value="1"/>
</dbReference>
<keyword evidence="15 28" id="KW-0547">Nucleotide-binding</keyword>
<dbReference type="InterPro" id="IPR011603">
    <property type="entry name" value="2oxoglutarate_DH_E1"/>
</dbReference>
<dbReference type="PROSITE" id="PS01217">
    <property type="entry name" value="SUCCINYL_COA_LIG_3"/>
    <property type="match status" value="1"/>
</dbReference>
<evidence type="ECO:0000256" key="13">
    <source>
        <dbReference type="ARBA" id="ARBA00022679"/>
    </source>
</evidence>
<comment type="catalytic activity">
    <reaction evidence="28">
        <text>GTP + succinate + CoA = succinyl-CoA + GDP + phosphate</text>
        <dbReference type="Rhea" id="RHEA:22120"/>
        <dbReference type="ChEBI" id="CHEBI:30031"/>
        <dbReference type="ChEBI" id="CHEBI:37565"/>
        <dbReference type="ChEBI" id="CHEBI:43474"/>
        <dbReference type="ChEBI" id="CHEBI:57287"/>
        <dbReference type="ChEBI" id="CHEBI:57292"/>
        <dbReference type="ChEBI" id="CHEBI:58189"/>
        <dbReference type="EC" id="6.2.1.4"/>
    </reaction>
</comment>
<dbReference type="PRINTS" id="PR01798">
    <property type="entry name" value="SCOASYNTHASE"/>
</dbReference>
<evidence type="ECO:0000256" key="12">
    <source>
        <dbReference type="ARBA" id="ARBA00022630"/>
    </source>
</evidence>
<feature type="binding site" evidence="30">
    <location>
        <position position="648"/>
    </location>
    <ligand>
        <name>substrate</name>
    </ligand>
</feature>
<keyword evidence="17 31" id="KW-0274">FAD</keyword>
<evidence type="ECO:0000256" key="19">
    <source>
        <dbReference type="ARBA" id="ARBA00022946"/>
    </source>
</evidence>
<feature type="binding site" evidence="30">
    <location>
        <position position="793"/>
    </location>
    <ligand>
        <name>substrate</name>
    </ligand>
</feature>
<dbReference type="GO" id="GO:0004149">
    <property type="term" value="F:dihydrolipoyllysine-residue succinyltransferase activity"/>
    <property type="evidence" value="ECO:0007669"/>
    <property type="project" value="UniProtKB-EC"/>
</dbReference>
<feature type="binding site" evidence="31">
    <location>
        <position position="782"/>
    </location>
    <ligand>
        <name>FAD</name>
        <dbReference type="ChEBI" id="CHEBI:57692"/>
    </ligand>
</feature>
<keyword evidence="13" id="KW-0808">Transferase</keyword>
<dbReference type="NCBIfam" id="NF006914">
    <property type="entry name" value="PRK09404.1"/>
    <property type="match status" value="1"/>
</dbReference>
<dbReference type="PANTHER" id="PTHR23152">
    <property type="entry name" value="2-OXOGLUTARATE DEHYDROGENASE"/>
    <property type="match status" value="1"/>
</dbReference>
<feature type="binding site" evidence="31">
    <location>
        <position position="615"/>
    </location>
    <ligand>
        <name>FAD</name>
        <dbReference type="ChEBI" id="CHEBI:57692"/>
    </ligand>
</feature>
<dbReference type="InterPro" id="IPR005811">
    <property type="entry name" value="SUCC_ACL_C"/>
</dbReference>
<evidence type="ECO:0000256" key="28">
    <source>
        <dbReference type="HAMAP-Rule" id="MF_03222"/>
    </source>
</evidence>
<evidence type="ECO:0000256" key="24">
    <source>
        <dbReference type="ARBA" id="ARBA00023268"/>
    </source>
</evidence>
<evidence type="ECO:0000259" key="35">
    <source>
        <dbReference type="PROSITE" id="PS50968"/>
    </source>
</evidence>
<feature type="binding site" evidence="30">
    <location>
        <position position="636"/>
    </location>
    <ligand>
        <name>substrate</name>
    </ligand>
</feature>
<dbReference type="PROSITE" id="PS00198">
    <property type="entry name" value="4FE4S_FER_1"/>
    <property type="match status" value="1"/>
</dbReference>
<feature type="binding site" evidence="28">
    <location>
        <position position="2265"/>
    </location>
    <ligand>
        <name>CoA</name>
        <dbReference type="ChEBI" id="CHEBI:57287"/>
    </ligand>
</feature>
<comment type="similarity">
    <text evidence="28 33">Belongs to the succinate/malate CoA ligase alpha subunit family.</text>
</comment>
<dbReference type="InterPro" id="IPR012675">
    <property type="entry name" value="Beta-grasp_dom_sf"/>
</dbReference>
<dbReference type="InterPro" id="IPR005844">
    <property type="entry name" value="A-D-PHexomutase_a/b/a-I"/>
</dbReference>
<dbReference type="SUPFAM" id="SSF56425">
    <property type="entry name" value="Succinate dehydrogenase/fumarate reductase flavoprotein, catalytic domain"/>
    <property type="match status" value="1"/>
</dbReference>
<reference evidence="37" key="2">
    <citation type="submission" date="2020-05" db="UniProtKB">
        <authorList>
            <consortium name="EnsemblMetazoa"/>
        </authorList>
    </citation>
    <scope>IDENTIFICATION</scope>
    <source>
        <strain evidence="37">IAEA</strain>
    </source>
</reference>
<keyword evidence="11 28" id="KW-0436">Ligase</keyword>
<feature type="binding site" evidence="30">
    <location>
        <position position="748"/>
    </location>
    <ligand>
        <name>substrate</name>
    </ligand>
</feature>
<dbReference type="Pfam" id="PF00676">
    <property type="entry name" value="E1_dh"/>
    <property type="match status" value="1"/>
</dbReference>
<dbReference type="InterPro" id="IPR031717">
    <property type="entry name" value="ODO-1/KGD_C"/>
</dbReference>
<dbReference type="GO" id="GO:0009055">
    <property type="term" value="F:electron transfer activity"/>
    <property type="evidence" value="ECO:0007669"/>
    <property type="project" value="InterPro"/>
</dbReference>
<dbReference type="EC" id="6.2.1.5" evidence="28"/>
<evidence type="ECO:0000313" key="37">
    <source>
        <dbReference type="EnsemblMetazoa" id="GPPI049917-PA"/>
    </source>
</evidence>
<dbReference type="NCBIfam" id="TIGR01816">
    <property type="entry name" value="sdhA_forward"/>
    <property type="match status" value="1"/>
</dbReference>
<dbReference type="GO" id="GO:0022900">
    <property type="term" value="P:electron transport chain"/>
    <property type="evidence" value="ECO:0007669"/>
    <property type="project" value="InterPro"/>
</dbReference>
<dbReference type="PROSITE" id="PS00189">
    <property type="entry name" value="LIPOYL"/>
    <property type="match status" value="1"/>
</dbReference>
<comment type="catalytic activity">
    <reaction evidence="25">
        <text>N(6)-[(R)-dihydrolipoyl]-L-lysyl-[protein] + succinyl-CoA = N(6)-[(R)-S(8)-succinyldihydrolipoyl]-L-lysyl-[protein] + CoA</text>
        <dbReference type="Rhea" id="RHEA:15213"/>
        <dbReference type="Rhea" id="RHEA-COMP:10475"/>
        <dbReference type="Rhea" id="RHEA-COMP:20092"/>
        <dbReference type="ChEBI" id="CHEBI:57287"/>
        <dbReference type="ChEBI" id="CHEBI:57292"/>
        <dbReference type="ChEBI" id="CHEBI:83100"/>
        <dbReference type="ChEBI" id="CHEBI:83120"/>
        <dbReference type="EC" id="2.3.1.61"/>
    </reaction>
</comment>
<evidence type="ECO:0000256" key="18">
    <source>
        <dbReference type="ARBA" id="ARBA00022842"/>
    </source>
</evidence>
<comment type="pathway">
    <text evidence="28">Carbohydrate metabolism; tricarboxylic acid cycle; succinate from succinyl-CoA (ligase route): step 1/1.</text>
</comment>
<evidence type="ECO:0000256" key="5">
    <source>
        <dbReference type="ARBA" id="ARBA00006936"/>
    </source>
</evidence>
<dbReference type="EMBL" id="JXJN01026223">
    <property type="status" value="NOT_ANNOTATED_CDS"/>
    <property type="molecule type" value="Genomic_DNA"/>
</dbReference>
<dbReference type="InterPro" id="IPR016102">
    <property type="entry name" value="Succinyl-CoA_synth-like"/>
</dbReference>
<sequence>MFLKTLKFEKKQKKSDLICPKKIIRQYYCQIPDKNNPINQIKFGTSGYRGTSEEFTFNEMHVLAISQAIVEERKKFGIYGPCFLGRDTHVLSEPAFYSVLEVLIANNIDVIIQSNNVYIPTPVISYAILNYNKKYKVKADGIIITSSHNPPEYGGIKYNIFNGGPANLFIANKIEFKANKIFKQDLSKIKRISLLYAKQVGKIHEYDLIQKYVLNLHDIVDMQAICSSQVNLVVDPLGGASLLCWQLIEEHYKCNIKIINTKIDYTFQFLNLDYDGILRIDCTSKPVLKYLLKFSDQADLGFANDPDGDRHAILSKRRIIHPNHYLSIATYYLLNSRLRWKSNIGIGKTYVSSAMIEKITRYFNRKCINTKRIHTMHHTTNINLEFDINQKLSNNLKIKDYAFNGLQIKGGSGMRAALEITKHHSSCALISKVFPTRSHTVSAQGGITVALGNTHEDDWQWHMYDTVKGSDYIGDQDAIEYMCQSGPEAILELERMGLPFSRSNNGKIYQRAFGGQSIKYGKKQASRTAAAADRTGHALLHTLYQQNIKNNTKIYSEWYALDLVKNEENAIVGCTAICISTGKIVYFNSRITLLATGGAGRIYQSTTNAYINTGDGIGMALRAGIPVQDMEMWQFHPTGIAGSGVLVTEGCRGEGGYLLNKDGERFMERYAPNAKDLASRDIVSRSIMIEILENRGFNNNLGPHVKLKLDHLGVNLLNARLPGILELSRTFAHVDPTKEPIPVIPTCHYMMGGIPTKITGQVISINDNNENIEIPGLFAIGESACVSVHGANRLGGNSLLDLIVFGKSSGLQINKLLSSDYYPKKANSMNIEYTIRNYLKWNNSKGNENPEKIKKELQKCMQSYFSVFRTEQTMQHGLCQLNELKERLLYAKLNDKSTQFNINRIECLELNNLIDVSFATAFSAIFRTESRGAHHRNDFPERDDKNWLYNLQSPKMQNFDYNLQSNKDLMLLDVLMDLKERDPTLVFRKSCREGVCGSDGMNINGKNGLACITPISSLLKNNKKKEIIIRPLPGLPIIRDLIVDMTVFFKQYKKIKPYLINNQTTPKKEYLQSPKQRQLLDGVYECILCACCSTACPSFWWNPDKFIGPAGLLSAYRFLIDNRDTEKSERLQKLNDAFSVLRSFNPSHLEIVNPVVMGITRAELDKNNIQNKHDVLPVTIHGDASIIAQGVIQETLNMCNTPAHTVGGTLRIVINNQIGFTTDIKDARSTRYCTDIAKMIQAPIFHVNGDHPYAVIFATRLALDFRNKFYRDIIIDLVCYRRHGHNEADEPGVTQPIMYQKIKKHPTLKKIFSNLLENEKIISTKEIIEITNNIRKKLNNSTNMVEIIQVKNKKNLIKNNKINNANKQTVKYLKKISKIIFSIPKEIEMQSRVKKIFLQRNEMSEEKRLFDWGAAEMLCYASLIDENISIRLSGEDVERGTFFHRHAVIFNQKNNTKYIPIYHAMQNHSSKFYVWNTTLSEEASLAFEYGYSINTNNTLVIWEAQFGDFANGAQVVIDQFITSGEQKWRQASNLVMLLPHGHEGQGPEHSSARLERYLQLCSQNNIQVCIPSTPAQIYHLLRKQAKLKVYCPLIVITPKSLLRHPLAISSFQEMSNNEFQEVICDQNYKKNTDFITRIILCSGKIFYDLFCVSKKNNIQNIAIFRIEQLYPFPYILIKKIISQYKNINSIYWCQEEPKNQGAWNWIKNHFDTILEFNIKLTYIGRPEASSTATGYLLKNYMKIIDILVPDLPESVTDATVSNWRKKTGDLIETGEILVELETDKVVLEVPSPDSGKLIQIFYKNSEIVTSRQKLARLEVNNQTQISIKEKNISLNQNEKNIEKELPDNLLEKKDEILFSPSIRRFIAKHNSTKELHTRYSLVSNIKNYINQKQSSYKKEKDTNIKSHLSHANNFKEKRVKMTRLRKCISERLLHVTNSTASLTTFNEVNMQSIIDLRKNYGDIFEKKHGIRLGYMSFFVIAVVKGLKDFPEIHASIDEEEIVYRNYFNINIAVSTPKGLVTPVLRNVDKMNMIQIEEKIKDFAVRGKNNKLNVDDLEGGSFTITNGGIFGSMLSTPIINPPQKINPIVINQDDDLICLDGKLSVDDNSLYRQINLKKIHDNSQLDSREIYAEKWGLNYIPLQGNIGCMVNGAGLAMGTMDLIKLHGGKPANFLDVGGNATVEKVDQAFRIILLDSNVKSILVNIFGGIVKCDLIADGIIQAVSNLQVHVPVIVRLEGFTGKQGTFHCEKALIEGTKIVGGVTPGKGGTKHLGLPVFNTVQEAIKVTNAHASVIYVPAKFCKDSILEAINNNIKLIVCITEGIPILDMLMVKQKLKEKKDITLIGPNCPGIITPNQCKIGIMPGCIHTPGNVGIISRSGTLTYEAVKQITDIGLGQSTCIGIGGDPISGSNFLDMLKLFENDLETHVILIIGEIGGNSEEIAAEYIRSNMTKKVFAYIAGITAPKGKRMGHAGAIIANGKGGAKEKIKKLKESGVIVIDNLSEIGIHIKNFISMN</sequence>
<keyword evidence="16" id="KW-0450">Lipoyl</keyword>
<dbReference type="EC" id="6.2.1.4" evidence="28"/>
<dbReference type="GO" id="GO:0006099">
    <property type="term" value="P:tricarboxylic acid cycle"/>
    <property type="evidence" value="ECO:0007669"/>
    <property type="project" value="UniProtKB-UniRule"/>
</dbReference>
<protein>
    <recommendedName>
        <fullName evidence="28">Succinate--CoA ligase [ADP/GDP-forming] subunit alpha, mitochondrial</fullName>
        <ecNumber evidence="28">6.2.1.4</ecNumber>
        <ecNumber evidence="28">6.2.1.5</ecNumber>
    </recommendedName>
    <alternativeName>
        <fullName evidence="28">Succinyl-CoA synthetase subunit alpha</fullName>
        <shortName evidence="28">SCS-alpha</shortName>
    </alternativeName>
</protein>
<dbReference type="InterPro" id="IPR027477">
    <property type="entry name" value="Succ_DH/fumarate_Rdtase_cat_sf"/>
</dbReference>
<dbReference type="GO" id="GO:0051536">
    <property type="term" value="F:iron-sulfur cluster binding"/>
    <property type="evidence" value="ECO:0007669"/>
    <property type="project" value="InterPro"/>
</dbReference>
<feature type="modified residue" description="Tele-8alpha-FAD histidine" evidence="32">
    <location>
        <position position="439"/>
    </location>
</feature>
<dbReference type="InterPro" id="IPR001078">
    <property type="entry name" value="2-oxoacid_DH_actylTfrase"/>
</dbReference>
<evidence type="ECO:0000256" key="31">
    <source>
        <dbReference type="PIRSR" id="PIRSR611281-3"/>
    </source>
</evidence>
<evidence type="ECO:0000256" key="25">
    <source>
        <dbReference type="ARBA" id="ARBA00052761"/>
    </source>
</evidence>
<evidence type="ECO:0000256" key="3">
    <source>
        <dbReference type="ARBA" id="ARBA00004170"/>
    </source>
</evidence>
<dbReference type="UniPathway" id="UPA00223">
    <property type="reaction ID" value="UER00997"/>
</dbReference>
<dbReference type="Gene3D" id="3.40.50.12470">
    <property type="match status" value="1"/>
</dbReference>
<dbReference type="EnsemblMetazoa" id="GPPI049917-RA">
    <property type="protein sequence ID" value="GPPI049917-PA"/>
    <property type="gene ID" value="GPPI049917"/>
</dbReference>
<dbReference type="Pfam" id="PF02779">
    <property type="entry name" value="Transket_pyr"/>
    <property type="match status" value="1"/>
</dbReference>
<dbReference type="UniPathway" id="UPA00868">
    <property type="reaction ID" value="UER00840"/>
</dbReference>
<keyword evidence="10 28" id="KW-0816">Tricarboxylic acid cycle</keyword>
<dbReference type="SUPFAM" id="SSF54292">
    <property type="entry name" value="2Fe-2S ferredoxin-like"/>
    <property type="match status" value="1"/>
</dbReference>
<dbReference type="Gene3D" id="3.10.20.30">
    <property type="match status" value="1"/>
</dbReference>
<comment type="similarity">
    <text evidence="6">Belongs to the 2-oxoacid dehydrogenase family.</text>
</comment>
<dbReference type="InterPro" id="IPR029061">
    <property type="entry name" value="THDP-binding"/>
</dbReference>
<keyword evidence="22" id="KW-0786">Thiamine pyrophosphate</keyword>
<evidence type="ECO:0000256" key="22">
    <source>
        <dbReference type="ARBA" id="ARBA00023052"/>
    </source>
</evidence>
<evidence type="ECO:0000256" key="10">
    <source>
        <dbReference type="ARBA" id="ARBA00022532"/>
    </source>
</evidence>
<dbReference type="InterPro" id="IPR005475">
    <property type="entry name" value="Transketolase-like_Pyr-bd"/>
</dbReference>
<dbReference type="InterPro" id="IPR017896">
    <property type="entry name" value="4Fe4S_Fe-S-bd"/>
</dbReference>
<evidence type="ECO:0000256" key="34">
    <source>
        <dbReference type="RuleBase" id="RU362051"/>
    </source>
</evidence>
<dbReference type="InterPro" id="IPR042179">
    <property type="entry name" value="KGD_C_sf"/>
</dbReference>
<evidence type="ECO:0000256" key="9">
    <source>
        <dbReference type="ARBA" id="ARBA00022448"/>
    </source>
</evidence>
<dbReference type="Pfam" id="PF00549">
    <property type="entry name" value="Ligase_CoA"/>
    <property type="match status" value="2"/>
</dbReference>
<evidence type="ECO:0000256" key="6">
    <source>
        <dbReference type="ARBA" id="ARBA00007317"/>
    </source>
</evidence>
<feature type="binding site" evidence="28">
    <location>
        <begin position="2318"/>
        <end position="2320"/>
    </location>
    <ligand>
        <name>CoA</name>
        <dbReference type="ChEBI" id="CHEBI:57287"/>
    </ligand>
</feature>
<dbReference type="InterPro" id="IPR033847">
    <property type="entry name" value="Citrt_syn/SCS-alpha_CS"/>
</dbReference>
<keyword evidence="38" id="KW-1185">Reference proteome</keyword>
<comment type="similarity">
    <text evidence="5">Belongs to the alpha-ketoglutarate dehydrogenase family.</text>
</comment>
<comment type="pathway">
    <text evidence="34">Carbohydrate metabolism; tricarboxylic acid cycle; fumarate from succinate (eukaryal route): step 1/1.</text>
</comment>
<dbReference type="Gene3D" id="1.20.58.100">
    <property type="entry name" value="Fumarate reductase/succinate dehydrogenase flavoprotein-like, C-terminal domain"/>
    <property type="match status" value="1"/>
</dbReference>
<dbReference type="PROSITE" id="PS00504">
    <property type="entry name" value="FRD_SDH_FAD_BINDING"/>
    <property type="match status" value="1"/>
</dbReference>
<comment type="subunit">
    <text evidence="28">Heterodimer of an alpha and a beta subunit. Different beta subunits determine nucleotide specificity. Together with an ATP-specific beta subunit, forms an ADP-forming succinyl-CoA synthetase (A-SCS). Together with a GTP-specific beta subunit forms a GDP-forming succinyl-CoA synthetase (G-SCS).</text>
</comment>
<dbReference type="PROSITE" id="PS00399">
    <property type="entry name" value="SUCCINYL_COA_LIG_2"/>
    <property type="match status" value="1"/>
</dbReference>
<dbReference type="FunFam" id="3.40.50.720:FF:000277">
    <property type="entry name" value="Succinate--CoA ligase [ADP-forming] subunit alpha"/>
    <property type="match status" value="1"/>
</dbReference>
<evidence type="ECO:0000256" key="15">
    <source>
        <dbReference type="ARBA" id="ARBA00022741"/>
    </source>
</evidence>
<evidence type="ECO:0000256" key="17">
    <source>
        <dbReference type="ARBA" id="ARBA00022827"/>
    </source>
</evidence>
<dbReference type="SUPFAM" id="SSF51735">
    <property type="entry name" value="NAD(P)-binding Rossmann-fold domains"/>
    <property type="match status" value="1"/>
</dbReference>
<dbReference type="Gene3D" id="3.90.700.10">
    <property type="entry name" value="Succinate dehydrogenase/fumarate reductase flavoprotein, catalytic domain"/>
    <property type="match status" value="1"/>
</dbReference>
<dbReference type="NCBIfam" id="TIGR01812">
    <property type="entry name" value="sdhA_frdA_Gneg"/>
    <property type="match status" value="1"/>
</dbReference>
<dbReference type="GO" id="GO:0008177">
    <property type="term" value="F:succinate dehydrogenase (quinone) activity"/>
    <property type="evidence" value="ECO:0007669"/>
    <property type="project" value="UniProtKB-EC"/>
</dbReference>
<dbReference type="GO" id="GO:0050660">
    <property type="term" value="F:flavin adenine dinucleotide binding"/>
    <property type="evidence" value="ECO:0007669"/>
    <property type="project" value="InterPro"/>
</dbReference>
<comment type="cofactor">
    <cofactor evidence="31">
        <name>FAD</name>
        <dbReference type="ChEBI" id="CHEBI:57692"/>
    </cofactor>
    <text evidence="31">Flavinylated by SdhE, about 5% flavinylation occurs in the absence of SdhE.</text>
</comment>
<dbReference type="EMBL" id="JXJN01026222">
    <property type="status" value="NOT_ANNOTATED_CDS"/>
    <property type="molecule type" value="Genomic_DNA"/>
</dbReference>
<evidence type="ECO:0000256" key="27">
    <source>
        <dbReference type="ARBA" id="ARBA00084108"/>
    </source>
</evidence>
<keyword evidence="18" id="KW-0460">Magnesium</keyword>
<feature type="binding site" evidence="28">
    <location>
        <begin position="2239"/>
        <end position="2242"/>
    </location>
    <ligand>
        <name>CoA</name>
        <dbReference type="ChEBI" id="CHEBI:57287"/>
    </ligand>
</feature>
<dbReference type="Gene3D" id="3.30.559.10">
    <property type="entry name" value="Chloramphenicol acetyltransferase-like domain"/>
    <property type="match status" value="1"/>
</dbReference>
<dbReference type="Pfam" id="PF00198">
    <property type="entry name" value="2-oxoacid_dh"/>
    <property type="match status" value="1"/>
</dbReference>
<evidence type="ECO:0000256" key="7">
    <source>
        <dbReference type="ARBA" id="ARBA00008040"/>
    </source>
</evidence>
<feature type="active site" description="Tele-phosphohistidine intermediate" evidence="28">
    <location>
        <position position="2470"/>
    </location>
</feature>
<reference evidence="38" key="1">
    <citation type="submission" date="2015-01" db="EMBL/GenBank/DDBJ databases">
        <authorList>
            <person name="Aksoy S."/>
            <person name="Warren W."/>
            <person name="Wilson R.K."/>
        </authorList>
    </citation>
    <scope>NUCLEOTIDE SEQUENCE [LARGE SCALE GENOMIC DNA]</scope>
    <source>
        <strain evidence="38">IAEA</strain>
    </source>
</reference>
<dbReference type="GO" id="GO:0030976">
    <property type="term" value="F:thiamine pyrophosphate binding"/>
    <property type="evidence" value="ECO:0007669"/>
    <property type="project" value="InterPro"/>
</dbReference>
<evidence type="ECO:0000256" key="33">
    <source>
        <dbReference type="RuleBase" id="RU000677"/>
    </source>
</evidence>
<dbReference type="InterPro" id="IPR036010">
    <property type="entry name" value="2Fe-2S_ferredoxin-like_sf"/>
</dbReference>
<feature type="domain" description="Lipoyl-binding" evidence="35">
    <location>
        <begin position="1743"/>
        <end position="1818"/>
    </location>
</feature>
<keyword evidence="9 34" id="KW-0813">Transport</keyword>
<dbReference type="InterPro" id="IPR003016">
    <property type="entry name" value="2-oxoA_DH_lipoyl-BS"/>
</dbReference>
<keyword evidence="12 31" id="KW-0285">Flavoprotein</keyword>
<dbReference type="GO" id="GO:0034492">
    <property type="term" value="C:hydrogenosome lumen"/>
    <property type="evidence" value="ECO:0007669"/>
    <property type="project" value="UniProtKB-SubCell"/>
</dbReference>
<comment type="catalytic activity">
    <reaction evidence="28">
        <text>succinate + ATP + CoA = succinyl-CoA + ADP + phosphate</text>
        <dbReference type="Rhea" id="RHEA:17661"/>
        <dbReference type="ChEBI" id="CHEBI:30031"/>
        <dbReference type="ChEBI" id="CHEBI:30616"/>
        <dbReference type="ChEBI" id="CHEBI:43474"/>
        <dbReference type="ChEBI" id="CHEBI:57287"/>
        <dbReference type="ChEBI" id="CHEBI:57292"/>
        <dbReference type="ChEBI" id="CHEBI:456216"/>
        <dbReference type="EC" id="6.2.1.5"/>
    </reaction>
</comment>
<feature type="domain" description="4Fe-4S ferredoxin-type" evidence="36">
    <location>
        <begin position="1076"/>
        <end position="1106"/>
    </location>
</feature>
<evidence type="ECO:0000256" key="26">
    <source>
        <dbReference type="ARBA" id="ARBA00060367"/>
    </source>
</evidence>
<dbReference type="GO" id="GO:0004775">
    <property type="term" value="F:succinate-CoA ligase (ADP-forming) activity"/>
    <property type="evidence" value="ECO:0007669"/>
    <property type="project" value="UniProtKB-UniRule"/>
</dbReference>
<dbReference type="InterPro" id="IPR023213">
    <property type="entry name" value="CAT-like_dom_sf"/>
</dbReference>
<keyword evidence="21 34" id="KW-0560">Oxidoreductase</keyword>
<comment type="catalytic activity">
    <reaction evidence="34">
        <text>a quinone + succinate = fumarate + a quinol</text>
        <dbReference type="Rhea" id="RHEA:40523"/>
        <dbReference type="ChEBI" id="CHEBI:24646"/>
        <dbReference type="ChEBI" id="CHEBI:29806"/>
        <dbReference type="ChEBI" id="CHEBI:30031"/>
        <dbReference type="ChEBI" id="CHEBI:132124"/>
        <dbReference type="EC" id="1.3.5.1"/>
    </reaction>
</comment>
<evidence type="ECO:0000256" key="16">
    <source>
        <dbReference type="ARBA" id="ARBA00022823"/>
    </source>
</evidence>
<dbReference type="GO" id="GO:0016868">
    <property type="term" value="F:intramolecular phosphotransferase activity"/>
    <property type="evidence" value="ECO:0007669"/>
    <property type="project" value="InterPro"/>
</dbReference>
<dbReference type="FunFam" id="1.20.58.100:FF:000001">
    <property type="entry name" value="Succinate dehydrogenase flavoprotein subunit (SdhA)"/>
    <property type="match status" value="1"/>
</dbReference>
<dbReference type="Gene3D" id="3.40.50.970">
    <property type="match status" value="1"/>
</dbReference>
<dbReference type="InterPro" id="IPR037099">
    <property type="entry name" value="Fum_R/Succ_DH_flav-like_C_sf"/>
</dbReference>
<dbReference type="SUPFAM" id="SSF51905">
    <property type="entry name" value="FAD/NAD(P)-binding domain"/>
    <property type="match status" value="1"/>
</dbReference>
<keyword evidence="19 34" id="KW-0809">Transit peptide</keyword>
<evidence type="ECO:0000256" key="32">
    <source>
        <dbReference type="PIRSR" id="PIRSR611281-4"/>
    </source>
</evidence>
<dbReference type="Gene3D" id="2.40.50.100">
    <property type="match status" value="1"/>
</dbReference>
<dbReference type="InterPro" id="IPR005845">
    <property type="entry name" value="A-D-PHexomutase_a/b/a-II"/>
</dbReference>
<dbReference type="InterPro" id="IPR005810">
    <property type="entry name" value="CoA_lig_alpha"/>
</dbReference>
<dbReference type="GO" id="GO:0005975">
    <property type="term" value="P:carbohydrate metabolic process"/>
    <property type="evidence" value="ECO:0007669"/>
    <property type="project" value="InterPro"/>
</dbReference>
<evidence type="ECO:0000256" key="4">
    <source>
        <dbReference type="ARBA" id="ARBA00004813"/>
    </source>
</evidence>
<dbReference type="InterPro" id="IPR016055">
    <property type="entry name" value="A-D-PHexomutase_a/b/a-I/II/III"/>
</dbReference>
<dbReference type="SMART" id="SM00881">
    <property type="entry name" value="CoA_binding"/>
    <property type="match status" value="1"/>
</dbReference>